<evidence type="ECO:0000313" key="14">
    <source>
        <dbReference type="EMBL" id="APZ42073.1"/>
    </source>
</evidence>
<dbReference type="InterPro" id="IPR035907">
    <property type="entry name" value="Hppk_sf"/>
</dbReference>
<dbReference type="GO" id="GO:0016301">
    <property type="term" value="F:kinase activity"/>
    <property type="evidence" value="ECO:0007669"/>
    <property type="project" value="UniProtKB-KW"/>
</dbReference>
<keyword evidence="15" id="KW-1185">Reference proteome</keyword>
<comment type="function">
    <text evidence="10">Catalyzes the transfer of pyrophosphate from adenosine triphosphate (ATP) to 6-hydroxymethyl-7,8-dihydropterin, an enzymatic step in folate biosynthesis pathway.</text>
</comment>
<dbReference type="Pfam" id="PF01288">
    <property type="entry name" value="HPPK"/>
    <property type="match status" value="1"/>
</dbReference>
<evidence type="ECO:0000259" key="13">
    <source>
        <dbReference type="Pfam" id="PF01288"/>
    </source>
</evidence>
<proteinExistence type="inferred from homology"/>
<dbReference type="Proteomes" id="UP000243807">
    <property type="component" value="Chromosome"/>
</dbReference>
<feature type="domain" description="7,8-dihydro-6-hydroxymethylpterin-pyrophosphokinase" evidence="13">
    <location>
        <begin position="11"/>
        <end position="106"/>
    </location>
</feature>
<comment type="similarity">
    <text evidence="2">Belongs to the HPPK family.</text>
</comment>
<protein>
    <recommendedName>
        <fullName evidence="4">2-amino-4-hydroxy-6-hydroxymethyldihydropteridine pyrophosphokinase</fullName>
        <ecNumber evidence="3">2.7.6.3</ecNumber>
    </recommendedName>
    <alternativeName>
        <fullName evidence="11">6-hydroxymethyl-7,8-dihydropterin pyrophosphokinase</fullName>
    </alternativeName>
    <alternativeName>
        <fullName evidence="12">7,8-dihydro-6-hydroxymethylpterin-pyrophosphokinase</fullName>
    </alternativeName>
</protein>
<dbReference type="InterPro" id="IPR000550">
    <property type="entry name" value="Hppk"/>
</dbReference>
<evidence type="ECO:0000256" key="8">
    <source>
        <dbReference type="ARBA" id="ARBA00022840"/>
    </source>
</evidence>
<keyword evidence="7 14" id="KW-0418">Kinase</keyword>
<dbReference type="STRING" id="1765967.BW247_02310"/>
<evidence type="ECO:0000256" key="5">
    <source>
        <dbReference type="ARBA" id="ARBA00022679"/>
    </source>
</evidence>
<sequence length="179" mass="18864">MNGPPLRRGYVIGIGSNIAPERNVPRILRALLDQFGALRMSRIVRTRPVGMRTVADFLNLAVFVETDLDARALKAACNRIETALGRNRADPGSAHKDRPADLDILFPVLPGAPPRPVVEGEYQRAVVAELLATLALAPPPAGLPRGEAVDLGGVSAGEVAAAVHRQGGAGDEIVVEQCA</sequence>
<evidence type="ECO:0000256" key="11">
    <source>
        <dbReference type="ARBA" id="ARBA00029766"/>
    </source>
</evidence>
<evidence type="ECO:0000256" key="12">
    <source>
        <dbReference type="ARBA" id="ARBA00033413"/>
    </source>
</evidence>
<evidence type="ECO:0000313" key="15">
    <source>
        <dbReference type="Proteomes" id="UP000243807"/>
    </source>
</evidence>
<dbReference type="PANTHER" id="PTHR43071:SF1">
    <property type="entry name" value="2-AMINO-4-HYDROXY-6-HYDROXYMETHYLDIHYDROPTERIDINE PYROPHOSPHOKINASE"/>
    <property type="match status" value="1"/>
</dbReference>
<evidence type="ECO:0000256" key="9">
    <source>
        <dbReference type="ARBA" id="ARBA00022909"/>
    </source>
</evidence>
<reference evidence="14 15" key="1">
    <citation type="submission" date="2017-01" db="EMBL/GenBank/DDBJ databases">
        <title>Draft sequence of Acidihalobacter ferrooxidans strain DSM 14175 (strain V8).</title>
        <authorList>
            <person name="Khaleque H.N."/>
            <person name="Ramsay J.P."/>
            <person name="Murphy R.J.T."/>
            <person name="Kaksonen A.H."/>
            <person name="Boxall N.J."/>
            <person name="Watkin E.L.J."/>
        </authorList>
    </citation>
    <scope>NUCLEOTIDE SEQUENCE [LARGE SCALE GENOMIC DNA]</scope>
    <source>
        <strain evidence="14 15">V8</strain>
    </source>
</reference>
<comment type="pathway">
    <text evidence="1">Cofactor biosynthesis; tetrahydrofolate biosynthesis; 2-amino-4-hydroxy-6-hydroxymethyl-7,8-dihydropteridine diphosphate from 7,8-dihydroneopterin triphosphate: step 4/4.</text>
</comment>
<dbReference type="NCBIfam" id="TIGR01498">
    <property type="entry name" value="folK"/>
    <property type="match status" value="1"/>
</dbReference>
<keyword evidence="9" id="KW-0289">Folate biosynthesis</keyword>
<dbReference type="GO" id="GO:0005524">
    <property type="term" value="F:ATP binding"/>
    <property type="evidence" value="ECO:0007669"/>
    <property type="project" value="UniProtKB-KW"/>
</dbReference>
<dbReference type="Gene3D" id="3.30.70.560">
    <property type="entry name" value="7,8-Dihydro-6-hydroxymethylpterin-pyrophosphokinase HPPK"/>
    <property type="match status" value="1"/>
</dbReference>
<dbReference type="GO" id="GO:0046654">
    <property type="term" value="P:tetrahydrofolate biosynthetic process"/>
    <property type="evidence" value="ECO:0007669"/>
    <property type="project" value="UniProtKB-UniPathway"/>
</dbReference>
<dbReference type="SUPFAM" id="SSF55083">
    <property type="entry name" value="6-hydroxymethyl-7,8-dihydropterin pyrophosphokinase, HPPK"/>
    <property type="match status" value="1"/>
</dbReference>
<evidence type="ECO:0000256" key="6">
    <source>
        <dbReference type="ARBA" id="ARBA00022741"/>
    </source>
</evidence>
<keyword evidence="5" id="KW-0808">Transferase</keyword>
<dbReference type="OrthoDB" id="582926at2"/>
<evidence type="ECO:0000256" key="7">
    <source>
        <dbReference type="ARBA" id="ARBA00022777"/>
    </source>
</evidence>
<dbReference type="UniPathway" id="UPA00077">
    <property type="reaction ID" value="UER00155"/>
</dbReference>
<evidence type="ECO:0000256" key="1">
    <source>
        <dbReference type="ARBA" id="ARBA00005051"/>
    </source>
</evidence>
<keyword evidence="8" id="KW-0067">ATP-binding</keyword>
<evidence type="ECO:0000256" key="2">
    <source>
        <dbReference type="ARBA" id="ARBA00005810"/>
    </source>
</evidence>
<keyword evidence="6" id="KW-0547">Nucleotide-binding</keyword>
<gene>
    <name evidence="14" type="ORF">BW247_02310</name>
</gene>
<dbReference type="GO" id="GO:0046656">
    <property type="term" value="P:folic acid biosynthetic process"/>
    <property type="evidence" value="ECO:0007669"/>
    <property type="project" value="UniProtKB-KW"/>
</dbReference>
<dbReference type="EC" id="2.7.6.3" evidence="3"/>
<dbReference type="EMBL" id="CP019434">
    <property type="protein sequence ID" value="APZ42073.1"/>
    <property type="molecule type" value="Genomic_DNA"/>
</dbReference>
<dbReference type="KEGG" id="afy:BW247_02310"/>
<name>A0A1P8UE22_9GAMM</name>
<dbReference type="GO" id="GO:0003848">
    <property type="term" value="F:2-amino-4-hydroxy-6-hydroxymethyldihydropteridine diphosphokinase activity"/>
    <property type="evidence" value="ECO:0007669"/>
    <property type="project" value="UniProtKB-EC"/>
</dbReference>
<evidence type="ECO:0000256" key="10">
    <source>
        <dbReference type="ARBA" id="ARBA00029409"/>
    </source>
</evidence>
<dbReference type="PANTHER" id="PTHR43071">
    <property type="entry name" value="2-AMINO-4-HYDROXY-6-HYDROXYMETHYLDIHYDROPTERIDINE PYROPHOSPHOKINASE"/>
    <property type="match status" value="1"/>
</dbReference>
<organism evidence="14 15">
    <name type="scientific">Acidihalobacter ferrooxydans</name>
    <dbReference type="NCBI Taxonomy" id="1765967"/>
    <lineage>
        <taxon>Bacteria</taxon>
        <taxon>Pseudomonadati</taxon>
        <taxon>Pseudomonadota</taxon>
        <taxon>Gammaproteobacteria</taxon>
        <taxon>Chromatiales</taxon>
        <taxon>Ectothiorhodospiraceae</taxon>
        <taxon>Acidihalobacter</taxon>
    </lineage>
</organism>
<dbReference type="RefSeq" id="WP_076835458.1">
    <property type="nucleotide sequence ID" value="NZ_CP019434.1"/>
</dbReference>
<dbReference type="AlphaFoldDB" id="A0A1P8UE22"/>
<evidence type="ECO:0000256" key="4">
    <source>
        <dbReference type="ARBA" id="ARBA00016218"/>
    </source>
</evidence>
<accession>A0A1P8UE22</accession>
<evidence type="ECO:0000256" key="3">
    <source>
        <dbReference type="ARBA" id="ARBA00013253"/>
    </source>
</evidence>